<dbReference type="OrthoDB" id="1426214at2"/>
<evidence type="ECO:0000313" key="4">
    <source>
        <dbReference type="Proteomes" id="UP000274073"/>
    </source>
</evidence>
<dbReference type="Proteomes" id="UP000281741">
    <property type="component" value="Chromosome"/>
</dbReference>
<dbReference type="KEGG" id="csha:EG350_18480"/>
<dbReference type="Proteomes" id="UP000274073">
    <property type="component" value="Chromosome"/>
</dbReference>
<evidence type="ECO:0000313" key="5">
    <source>
        <dbReference type="Proteomes" id="UP000281741"/>
    </source>
</evidence>
<feature type="signal peptide" evidence="1">
    <location>
        <begin position="1"/>
        <end position="23"/>
    </location>
</feature>
<sequence length="264" mass="28946">MKKFLNIFTVAASLLTLVYCSEAEQPFTEGDSYLHFAKEQSGNAYVELNSGNATFKVPYGVTKAVEGDHNVELVLDQSKSTAVLGTDFTVSSATLPSGSVFGDINLNIKESAAAAGKKAVFKVKSATLPSANFKNEYTVNFNLRCPISSFVGNFTNTESWWNNPGGNFQIVQGTVANQLLVKDFWDVGFDLKLNYNPDTYVITVPDQSTGYFVAQYNGYIYAKPTTAGQVSSFNPCTRQVTLYIQYYIPNVGSYGNQVEKFVGF</sequence>
<name>A0A3G6Q5V2_9FLAO</name>
<dbReference type="AlphaFoldDB" id="A0A3G6Q5V2"/>
<evidence type="ECO:0000313" key="3">
    <source>
        <dbReference type="EMBL" id="AZA95696.1"/>
    </source>
</evidence>
<accession>A0A3G6Q5V2</accession>
<keyword evidence="1" id="KW-0732">Signal</keyword>
<dbReference type="EMBL" id="CP033912">
    <property type="protein sequence ID" value="AZA95696.1"/>
    <property type="molecule type" value="Genomic_DNA"/>
</dbReference>
<gene>
    <name evidence="2" type="ORF">EG349_10555</name>
    <name evidence="3" type="ORF">EG353_09010</name>
</gene>
<organism evidence="2 4">
    <name type="scientific">Chryseobacterium shandongense</name>
    <dbReference type="NCBI Taxonomy" id="1493872"/>
    <lineage>
        <taxon>Bacteria</taxon>
        <taxon>Pseudomonadati</taxon>
        <taxon>Bacteroidota</taxon>
        <taxon>Flavobacteriia</taxon>
        <taxon>Flavobacteriales</taxon>
        <taxon>Weeksellaceae</taxon>
        <taxon>Chryseobacterium group</taxon>
        <taxon>Chryseobacterium</taxon>
    </lineage>
</organism>
<evidence type="ECO:0000256" key="1">
    <source>
        <dbReference type="SAM" id="SignalP"/>
    </source>
</evidence>
<evidence type="ECO:0008006" key="6">
    <source>
        <dbReference type="Google" id="ProtNLM"/>
    </source>
</evidence>
<protein>
    <recommendedName>
        <fullName evidence="6">DUF4843 domain-containing protein</fullName>
    </recommendedName>
</protein>
<feature type="chain" id="PRO_5044593548" description="DUF4843 domain-containing protein" evidence="1">
    <location>
        <begin position="24"/>
        <end position="264"/>
    </location>
</feature>
<dbReference type="EMBL" id="CP033915">
    <property type="protein sequence ID" value="AZA87197.1"/>
    <property type="molecule type" value="Genomic_DNA"/>
</dbReference>
<evidence type="ECO:0000313" key="2">
    <source>
        <dbReference type="EMBL" id="AZA87197.1"/>
    </source>
</evidence>
<proteinExistence type="predicted"/>
<keyword evidence="5" id="KW-1185">Reference proteome</keyword>
<reference evidence="4 5" key="1">
    <citation type="submission" date="2018-11" db="EMBL/GenBank/DDBJ databases">
        <title>Proposal to divide the Flavobacteriaceae and reorganize its genera based on Amino Acid Identity values calculated from whole genome sequences.</title>
        <authorList>
            <person name="Nicholson A.C."/>
            <person name="Gulvik C.A."/>
            <person name="Whitney A.M."/>
            <person name="Humrighouse B.W."/>
            <person name="Bell M."/>
            <person name="Holmes B."/>
            <person name="Steigerwalt A.G."/>
            <person name="Villarma A."/>
            <person name="Sheth M."/>
            <person name="Batra D."/>
            <person name="Pryor J."/>
            <person name="Bernardet J.-F."/>
            <person name="Hugo C."/>
            <person name="Kampfer P."/>
            <person name="Newman J."/>
            <person name="McQuiston J.R."/>
        </authorList>
    </citation>
    <scope>NUCLEOTIDE SEQUENCE [LARGE SCALE GENOMIC DNA]</scope>
    <source>
        <strain evidence="2 4">G0207</strain>
        <strain evidence="3 5">H5143</strain>
    </source>
</reference>
<dbReference type="RefSeq" id="WP_123852770.1">
    <property type="nucleotide sequence ID" value="NZ_CP033912.1"/>
</dbReference>